<reference evidence="3" key="2">
    <citation type="submission" date="2022-06" db="EMBL/GenBank/DDBJ databases">
        <authorList>
            <person name="Holder M.E."/>
            <person name="Ajami N.J."/>
            <person name="Petrosino J.F."/>
        </authorList>
    </citation>
    <scope>NUCLEOTIDE SEQUENCE</scope>
    <source>
        <strain evidence="3">RMA 8861</strain>
    </source>
</reference>
<sequence length="122" mass="14127">MNSRAFFAVVGILFMIIILVSVRKKKFFVKDSFYWFLLSVGILLLSIFPSIIRVVANVVEVEYAPSLLFFIAIIFILYIVFNLSQQVSLLREQNKDLAQRVAVLKKIINDIEKDKEKNNIIN</sequence>
<dbReference type="AlphaFoldDB" id="A0A9N7JM60"/>
<name>A0A9N7JM60_CLOSE</name>
<keyword evidence="1" id="KW-0472">Membrane</keyword>
<keyword evidence="5" id="KW-1185">Reference proteome</keyword>
<keyword evidence="1" id="KW-1133">Transmembrane helix</keyword>
<feature type="transmembrane region" description="Helical" evidence="1">
    <location>
        <begin position="6"/>
        <end position="22"/>
    </location>
</feature>
<feature type="transmembrane region" description="Helical" evidence="1">
    <location>
        <begin position="64"/>
        <end position="81"/>
    </location>
</feature>
<dbReference type="KEGG" id="csep:CP523_10885"/>
<protein>
    <submittedName>
        <fullName evidence="2">DUF2304 domain-containing protein</fullName>
    </submittedName>
</protein>
<organism evidence="2 4">
    <name type="scientific">Clostridium septicum</name>
    <dbReference type="NCBI Taxonomy" id="1504"/>
    <lineage>
        <taxon>Bacteria</taxon>
        <taxon>Bacillati</taxon>
        <taxon>Bacillota</taxon>
        <taxon>Clostridia</taxon>
        <taxon>Eubacteriales</taxon>
        <taxon>Clostridiaceae</taxon>
        <taxon>Clostridium</taxon>
    </lineage>
</organism>
<dbReference type="InterPro" id="IPR019277">
    <property type="entry name" value="DUF2304"/>
</dbReference>
<dbReference type="GeneID" id="303561188"/>
<evidence type="ECO:0000313" key="3">
    <source>
        <dbReference type="EMBL" id="USS01464.1"/>
    </source>
</evidence>
<keyword evidence="1" id="KW-0812">Transmembrane</keyword>
<dbReference type="Pfam" id="PF10066">
    <property type="entry name" value="DUF2304"/>
    <property type="match status" value="1"/>
</dbReference>
<evidence type="ECO:0000313" key="4">
    <source>
        <dbReference type="Proteomes" id="UP000280586"/>
    </source>
</evidence>
<dbReference type="EMBL" id="CP099799">
    <property type="protein sequence ID" value="USS01464.1"/>
    <property type="molecule type" value="Genomic_DNA"/>
</dbReference>
<evidence type="ECO:0000313" key="2">
    <source>
        <dbReference type="EMBL" id="AYE34870.1"/>
    </source>
</evidence>
<dbReference type="Proteomes" id="UP001055437">
    <property type="component" value="Chromosome"/>
</dbReference>
<dbReference type="Proteomes" id="UP000280586">
    <property type="component" value="Chromosome"/>
</dbReference>
<proteinExistence type="predicted"/>
<reference evidence="2 4" key="1">
    <citation type="submission" date="2017-09" db="EMBL/GenBank/DDBJ databases">
        <authorList>
            <person name="Thomas P."/>
            <person name="Seyboldt C."/>
        </authorList>
    </citation>
    <scope>NUCLEOTIDE SEQUENCE [LARGE SCALE GENOMIC DNA]</scope>
    <source>
        <strain evidence="2 4">DSM 7534</strain>
    </source>
</reference>
<evidence type="ECO:0000256" key="1">
    <source>
        <dbReference type="SAM" id="Phobius"/>
    </source>
</evidence>
<accession>A0A9N7JM60</accession>
<evidence type="ECO:0000313" key="5">
    <source>
        <dbReference type="Proteomes" id="UP001055437"/>
    </source>
</evidence>
<dbReference type="EMBL" id="CP023671">
    <property type="protein sequence ID" value="AYE34870.1"/>
    <property type="molecule type" value="Genomic_DNA"/>
</dbReference>
<gene>
    <name evidence="2" type="ORF">CP523_10885</name>
    <name evidence="3" type="ORF">NH397_03230</name>
</gene>
<dbReference type="RefSeq" id="WP_066677633.1">
    <property type="nucleotide sequence ID" value="NZ_CABMIZ010000029.1"/>
</dbReference>
<feature type="transmembrane region" description="Helical" evidence="1">
    <location>
        <begin position="34"/>
        <end position="52"/>
    </location>
</feature>